<dbReference type="PANTHER" id="PTHR37322">
    <property type="match status" value="1"/>
</dbReference>
<protein>
    <submittedName>
        <fullName evidence="1">Uncharacterized protein</fullName>
    </submittedName>
</protein>
<dbReference type="AlphaFoldDB" id="A0A9X0DBY9"/>
<dbReference type="PANTHER" id="PTHR37322:SF3">
    <property type="entry name" value="CHONDROITIN SULFATE ABC EXOLYASE"/>
    <property type="match status" value="1"/>
</dbReference>
<dbReference type="OrthoDB" id="5950258at2759"/>
<evidence type="ECO:0000313" key="1">
    <source>
        <dbReference type="EMBL" id="KAJ7394061.1"/>
    </source>
</evidence>
<dbReference type="EMBL" id="MU825397">
    <property type="protein sequence ID" value="KAJ7394061.1"/>
    <property type="molecule type" value="Genomic_DNA"/>
</dbReference>
<proteinExistence type="predicted"/>
<organism evidence="1 2">
    <name type="scientific">Desmophyllum pertusum</name>
    <dbReference type="NCBI Taxonomy" id="174260"/>
    <lineage>
        <taxon>Eukaryota</taxon>
        <taxon>Metazoa</taxon>
        <taxon>Cnidaria</taxon>
        <taxon>Anthozoa</taxon>
        <taxon>Hexacorallia</taxon>
        <taxon>Scleractinia</taxon>
        <taxon>Caryophylliina</taxon>
        <taxon>Caryophylliidae</taxon>
        <taxon>Desmophyllum</taxon>
    </lineage>
</organism>
<dbReference type="GO" id="GO:0005975">
    <property type="term" value="P:carbohydrate metabolic process"/>
    <property type="evidence" value="ECO:0007669"/>
    <property type="project" value="InterPro"/>
</dbReference>
<name>A0A9X0DBY9_9CNID</name>
<evidence type="ECO:0000313" key="2">
    <source>
        <dbReference type="Proteomes" id="UP001163046"/>
    </source>
</evidence>
<reference evidence="1" key="1">
    <citation type="submission" date="2023-01" db="EMBL/GenBank/DDBJ databases">
        <title>Genome assembly of the deep-sea coral Lophelia pertusa.</title>
        <authorList>
            <person name="Herrera S."/>
            <person name="Cordes E."/>
        </authorList>
    </citation>
    <scope>NUCLEOTIDE SEQUENCE</scope>
    <source>
        <strain evidence="1">USNM1676648</strain>
        <tissue evidence="1">Polyp</tissue>
    </source>
</reference>
<dbReference type="GO" id="GO:0003824">
    <property type="term" value="F:catalytic activity"/>
    <property type="evidence" value="ECO:0007669"/>
    <property type="project" value="UniProtKB-ARBA"/>
</dbReference>
<gene>
    <name evidence="1" type="ORF">OS493_003734</name>
</gene>
<accession>A0A9X0DBY9</accession>
<sequence length="221" mass="24010">MEANSKSDDGTTSTSGHYGTAWLEHSTSHSSYEYAVLIPTTSYHTPLADLVTAQGTSGSEVYKVLQKDATAHVVQFLKSPKLWSALSVPITGYVIFRGTSSLPANGPVEAVARGDCLIMAEETTQFIYLGISSPDLNFNRTSSTPLENSSDVDEELLFTLTSRTRSVKVTLRNAVTQSIVTQVHGTPDNYTPTVVISSNGKEIRFKDLKIGFSVEVKLTRI</sequence>
<dbReference type="InterPro" id="IPR011071">
    <property type="entry name" value="Lyase_8-like_C"/>
</dbReference>
<dbReference type="SUPFAM" id="SSF49863">
    <property type="entry name" value="Hyaluronate lyase-like, C-terminal domain"/>
    <property type="match status" value="1"/>
</dbReference>
<dbReference type="Gene3D" id="2.60.220.10">
    <property type="entry name" value="Polysaccharide lyase family 8-like, C-terminal"/>
    <property type="match status" value="1"/>
</dbReference>
<comment type="caution">
    <text evidence="1">The sequence shown here is derived from an EMBL/GenBank/DDBJ whole genome shotgun (WGS) entry which is preliminary data.</text>
</comment>
<dbReference type="InterPro" id="IPR039174">
    <property type="entry name" value="Chondroitin_ABC_lyase"/>
</dbReference>
<dbReference type="Proteomes" id="UP001163046">
    <property type="component" value="Unassembled WGS sequence"/>
</dbReference>
<dbReference type="GO" id="GO:0006027">
    <property type="term" value="P:glycosaminoglycan catabolic process"/>
    <property type="evidence" value="ECO:0007669"/>
    <property type="project" value="InterPro"/>
</dbReference>
<keyword evidence="2" id="KW-1185">Reference proteome</keyword>